<feature type="region of interest" description="Disordered" evidence="2">
    <location>
        <begin position="6"/>
        <end position="36"/>
    </location>
</feature>
<dbReference type="Pfam" id="PF00196">
    <property type="entry name" value="GerE"/>
    <property type="match status" value="1"/>
</dbReference>
<dbReference type="SUPFAM" id="SSF46894">
    <property type="entry name" value="C-terminal effector domain of the bipartite response regulators"/>
    <property type="match status" value="1"/>
</dbReference>
<dbReference type="GO" id="GO:0003677">
    <property type="term" value="F:DNA binding"/>
    <property type="evidence" value="ECO:0007669"/>
    <property type="project" value="UniProtKB-KW"/>
</dbReference>
<protein>
    <submittedName>
        <fullName evidence="4">ATP-, maltotriose-and DNA-dependent transcriptional regulator MalT</fullName>
    </submittedName>
</protein>
<dbReference type="STRING" id="995062.SAMN04489718_2614"/>
<dbReference type="Gene3D" id="3.40.50.300">
    <property type="entry name" value="P-loop containing nucleotide triphosphate hydrolases"/>
    <property type="match status" value="1"/>
</dbReference>
<dbReference type="PANTHER" id="PTHR43214:SF42">
    <property type="entry name" value="TRANSCRIPTIONAL REGULATORY PROTEIN DESR"/>
    <property type="match status" value="1"/>
</dbReference>
<dbReference type="CDD" id="cd06170">
    <property type="entry name" value="LuxR_C_like"/>
    <property type="match status" value="1"/>
</dbReference>
<dbReference type="Proteomes" id="UP000199301">
    <property type="component" value="Unassembled WGS sequence"/>
</dbReference>
<reference evidence="5" key="1">
    <citation type="submission" date="2016-10" db="EMBL/GenBank/DDBJ databases">
        <authorList>
            <person name="Varghese N."/>
            <person name="Submissions S."/>
        </authorList>
    </citation>
    <scope>NUCLEOTIDE SEQUENCE [LARGE SCALE GENOMIC DNA]</scope>
    <source>
        <strain evidence="5">DSM 45459</strain>
    </source>
</reference>
<dbReference type="InterPro" id="IPR027417">
    <property type="entry name" value="P-loop_NTPase"/>
</dbReference>
<dbReference type="InterPro" id="IPR000792">
    <property type="entry name" value="Tscrpt_reg_LuxR_C"/>
</dbReference>
<dbReference type="AlphaFoldDB" id="A0A1H1EN33"/>
<evidence type="ECO:0000259" key="3">
    <source>
        <dbReference type="PROSITE" id="PS50043"/>
    </source>
</evidence>
<dbReference type="InterPro" id="IPR036388">
    <property type="entry name" value="WH-like_DNA-bd_sf"/>
</dbReference>
<organism evidence="4 5">
    <name type="scientific">Actinopolyspora saharensis</name>
    <dbReference type="NCBI Taxonomy" id="995062"/>
    <lineage>
        <taxon>Bacteria</taxon>
        <taxon>Bacillati</taxon>
        <taxon>Actinomycetota</taxon>
        <taxon>Actinomycetes</taxon>
        <taxon>Actinopolysporales</taxon>
        <taxon>Actinopolysporaceae</taxon>
        <taxon>Actinopolyspora</taxon>
    </lineage>
</organism>
<name>A0A1H1EN33_9ACTN</name>
<dbReference type="Pfam" id="PF13191">
    <property type="entry name" value="AAA_16"/>
    <property type="match status" value="1"/>
</dbReference>
<feature type="domain" description="HTH luxR-type" evidence="3">
    <location>
        <begin position="865"/>
        <end position="928"/>
    </location>
</feature>
<proteinExistence type="predicted"/>
<gene>
    <name evidence="4" type="ORF">SAMN04489718_2614</name>
</gene>
<sequence>MVRLYLSGTLTPGDTVAMSDGNTGRAGPSPRLHGRESTVDGLRERISRASGGNGSVVVLTGPRGSGKTTLLEWVGRDAGFTTVDLRGTRAERGIPLSALDRMRPSDGPALEAVHPSEEDEFACCTALLRELAARCRRGPVLLRVDDAGSVDPASLRVLGMLGRRVHRLALLLVFAVETDPLGRESEVDPLEGFDRIDLEPLDEWAGARLLRERARCSPAPEVVEDALVRCGGNPLVLSEVAESLTAERAAGLAPPRLPPDGRLLTEAESVLRGLTPPARRLALLLMVGERLSVDTVHRAAPEDSAVPGAWSELFRAGLIHLSESTACFSQDLVRIGLLDRVCPAESRQAHLRLAEVLEREGDRARAVRHRCAAGEDFGGRLLAELAGAAESASRARDYCLASELHELAATHCSAGADRGDRLLAAGREAWAGGDTRRARALSRSAGPLVREVRARAAGELLRGGLELCDGDPATAGRSLATAAEALLGTDRRAAFRALMLAGEASCLTGDYRGYYALAHRAERLRCREETAEVTLMLEHFEGMSATFRGGHAAAVPPLRRVVRLAGDAADPMSIIWGSQAAFTLGLLETSRELAGRARDFARRDGSTAQEPWARVYGCLSALSLDRYAEAESTALEGLRLARGFGQRNLAVDHLVLLVLVAALRGDLETVRVRLDRAFAEEMSGRGLGRPDAFGSWGAACAELADGRPAEASRRLRLMRSGTGGSNPAVGVLAAPHFVEAAVSCGEVGNAERLLTAFDRWVTSTGSTARLALSHRCHALLARRTSEAEERFRTAVELHRGSGNSLELAKTELLYAGRLRRARRPTDARGLLGEAHTIFRRYGAERWADRARAELRAAGHTLPRDDGGAVPELTGQQSRISALVAEGATNREIAERLCISERTVEHHLRNVFVKLGVRSRVELTRTLGS</sequence>
<dbReference type="EMBL" id="FNKO01000002">
    <property type="protein sequence ID" value="SDQ90147.1"/>
    <property type="molecule type" value="Genomic_DNA"/>
</dbReference>
<dbReference type="Gene3D" id="1.10.10.10">
    <property type="entry name" value="Winged helix-like DNA-binding domain superfamily/Winged helix DNA-binding domain"/>
    <property type="match status" value="1"/>
</dbReference>
<dbReference type="PROSITE" id="PS50043">
    <property type="entry name" value="HTH_LUXR_2"/>
    <property type="match status" value="1"/>
</dbReference>
<keyword evidence="5" id="KW-1185">Reference proteome</keyword>
<keyword evidence="1" id="KW-0238">DNA-binding</keyword>
<dbReference type="SUPFAM" id="SSF52540">
    <property type="entry name" value="P-loop containing nucleoside triphosphate hydrolases"/>
    <property type="match status" value="1"/>
</dbReference>
<dbReference type="GO" id="GO:0006355">
    <property type="term" value="P:regulation of DNA-templated transcription"/>
    <property type="evidence" value="ECO:0007669"/>
    <property type="project" value="InterPro"/>
</dbReference>
<evidence type="ECO:0000256" key="1">
    <source>
        <dbReference type="ARBA" id="ARBA00023125"/>
    </source>
</evidence>
<dbReference type="OrthoDB" id="483at2"/>
<dbReference type="SMART" id="SM00421">
    <property type="entry name" value="HTH_LUXR"/>
    <property type="match status" value="1"/>
</dbReference>
<dbReference type="PRINTS" id="PR00038">
    <property type="entry name" value="HTHLUXR"/>
</dbReference>
<dbReference type="PROSITE" id="PS00622">
    <property type="entry name" value="HTH_LUXR_1"/>
    <property type="match status" value="1"/>
</dbReference>
<evidence type="ECO:0000313" key="4">
    <source>
        <dbReference type="EMBL" id="SDQ90147.1"/>
    </source>
</evidence>
<dbReference type="PANTHER" id="PTHR43214">
    <property type="entry name" value="TWO-COMPONENT RESPONSE REGULATOR"/>
    <property type="match status" value="1"/>
</dbReference>
<dbReference type="InterPro" id="IPR039420">
    <property type="entry name" value="WalR-like"/>
</dbReference>
<evidence type="ECO:0000313" key="5">
    <source>
        <dbReference type="Proteomes" id="UP000199301"/>
    </source>
</evidence>
<evidence type="ECO:0000256" key="2">
    <source>
        <dbReference type="SAM" id="MobiDB-lite"/>
    </source>
</evidence>
<dbReference type="InterPro" id="IPR016032">
    <property type="entry name" value="Sig_transdc_resp-reg_C-effctor"/>
</dbReference>
<accession>A0A1H1EN33</accession>
<dbReference type="InterPro" id="IPR041664">
    <property type="entry name" value="AAA_16"/>
</dbReference>